<dbReference type="PANTHER" id="PTHR43711">
    <property type="entry name" value="TWO-COMPONENT HISTIDINE KINASE"/>
    <property type="match status" value="1"/>
</dbReference>
<dbReference type="SUPFAM" id="SSF47384">
    <property type="entry name" value="Homodimeric domain of signal transducing histidine kinase"/>
    <property type="match status" value="1"/>
</dbReference>
<evidence type="ECO:0000256" key="4">
    <source>
        <dbReference type="ARBA" id="ARBA00022777"/>
    </source>
</evidence>
<dbReference type="InterPro" id="IPR003594">
    <property type="entry name" value="HATPase_dom"/>
</dbReference>
<dbReference type="InterPro" id="IPR050736">
    <property type="entry name" value="Sensor_HK_Regulatory"/>
</dbReference>
<dbReference type="PANTHER" id="PTHR43711:SF26">
    <property type="entry name" value="SENSOR HISTIDINE KINASE RCSC"/>
    <property type="match status" value="1"/>
</dbReference>
<keyword evidence="5" id="KW-0902">Two-component regulatory system</keyword>
<dbReference type="Pfam" id="PF00512">
    <property type="entry name" value="HisKA"/>
    <property type="match status" value="1"/>
</dbReference>
<protein>
    <recommendedName>
        <fullName evidence="2">histidine kinase</fullName>
        <ecNumber evidence="2">2.7.13.3</ecNumber>
    </recommendedName>
</protein>
<proteinExistence type="predicted"/>
<gene>
    <name evidence="8" type="ORF">H8S65_02815</name>
</gene>
<evidence type="ECO:0000256" key="5">
    <source>
        <dbReference type="ARBA" id="ARBA00023012"/>
    </source>
</evidence>
<dbReference type="InterPro" id="IPR003661">
    <property type="entry name" value="HisK_dim/P_dom"/>
</dbReference>
<sequence length="338" mass="38260">MSAIAKYVISLLLLFYTTGMAWGQVDGAMETIHTLPCDTVCPAIGDTGFAEQSGQLRPAYDMERLEAESEKRIFIIHVQIVLVLALSITVLLLFFYLFRFYRIKKELAAAVKKARRADEKTSGFLQNMSHEVQVFLQDISGLSDALIRESETGKKQEYAAEICSRNERAQRVIFDILDVSKIESGRMQFQYEKISLNGLAEEVCSSIRQNIPDDVEILLLPCEDRTFTADPARLNRALFNLLHYAATHTCGGRILIKYESRGNEVYFTISGENWTMAQEEYQSLFDRLAQTSGRLEDMKLEMLISRGLLVKMGGTLTVFPDSSGRTHIEFILPDHSLN</sequence>
<evidence type="ECO:0000256" key="6">
    <source>
        <dbReference type="SAM" id="Phobius"/>
    </source>
</evidence>
<evidence type="ECO:0000256" key="1">
    <source>
        <dbReference type="ARBA" id="ARBA00000085"/>
    </source>
</evidence>
<keyword evidence="6" id="KW-1133">Transmembrane helix</keyword>
<dbReference type="RefSeq" id="WP_186928450.1">
    <property type="nucleotide sequence ID" value="NZ_JACOOJ010000003.1"/>
</dbReference>
<organism evidence="8 9">
    <name type="scientific">Parabacteroides hominis</name>
    <dbReference type="NCBI Taxonomy" id="2763057"/>
    <lineage>
        <taxon>Bacteria</taxon>
        <taxon>Pseudomonadati</taxon>
        <taxon>Bacteroidota</taxon>
        <taxon>Bacteroidia</taxon>
        <taxon>Bacteroidales</taxon>
        <taxon>Tannerellaceae</taxon>
        <taxon>Parabacteroides</taxon>
    </lineage>
</organism>
<dbReference type="InterPro" id="IPR036097">
    <property type="entry name" value="HisK_dim/P_sf"/>
</dbReference>
<evidence type="ECO:0000313" key="8">
    <source>
        <dbReference type="EMBL" id="MBC5631714.1"/>
    </source>
</evidence>
<dbReference type="SMART" id="SM00388">
    <property type="entry name" value="HisKA"/>
    <property type="match status" value="1"/>
</dbReference>
<dbReference type="InterPro" id="IPR005467">
    <property type="entry name" value="His_kinase_dom"/>
</dbReference>
<keyword evidence="3" id="KW-0808">Transferase</keyword>
<dbReference type="GO" id="GO:0016301">
    <property type="term" value="F:kinase activity"/>
    <property type="evidence" value="ECO:0007669"/>
    <property type="project" value="UniProtKB-KW"/>
</dbReference>
<dbReference type="EMBL" id="JACOOJ010000003">
    <property type="protein sequence ID" value="MBC5631714.1"/>
    <property type="molecule type" value="Genomic_DNA"/>
</dbReference>
<evidence type="ECO:0000259" key="7">
    <source>
        <dbReference type="PROSITE" id="PS50109"/>
    </source>
</evidence>
<dbReference type="InterPro" id="IPR036890">
    <property type="entry name" value="HATPase_C_sf"/>
</dbReference>
<name>A0ABR7DJV9_9BACT</name>
<dbReference type="Proteomes" id="UP000651475">
    <property type="component" value="Unassembled WGS sequence"/>
</dbReference>
<accession>A0ABR7DJV9</accession>
<dbReference type="Gene3D" id="3.30.565.10">
    <property type="entry name" value="Histidine kinase-like ATPase, C-terminal domain"/>
    <property type="match status" value="1"/>
</dbReference>
<keyword evidence="6" id="KW-0472">Membrane</keyword>
<comment type="catalytic activity">
    <reaction evidence="1">
        <text>ATP + protein L-histidine = ADP + protein N-phospho-L-histidine.</text>
        <dbReference type="EC" id="2.7.13.3"/>
    </reaction>
</comment>
<comment type="caution">
    <text evidence="8">The sequence shown here is derived from an EMBL/GenBank/DDBJ whole genome shotgun (WGS) entry which is preliminary data.</text>
</comment>
<keyword evidence="4 8" id="KW-0418">Kinase</keyword>
<evidence type="ECO:0000256" key="3">
    <source>
        <dbReference type="ARBA" id="ARBA00022679"/>
    </source>
</evidence>
<dbReference type="Pfam" id="PF02518">
    <property type="entry name" value="HATPase_c"/>
    <property type="match status" value="1"/>
</dbReference>
<keyword evidence="9" id="KW-1185">Reference proteome</keyword>
<evidence type="ECO:0000256" key="2">
    <source>
        <dbReference type="ARBA" id="ARBA00012438"/>
    </source>
</evidence>
<reference evidence="8 9" key="1">
    <citation type="submission" date="2020-08" db="EMBL/GenBank/DDBJ databases">
        <title>Genome public.</title>
        <authorList>
            <person name="Liu C."/>
            <person name="Sun Q."/>
        </authorList>
    </citation>
    <scope>NUCLEOTIDE SEQUENCE [LARGE SCALE GENOMIC DNA]</scope>
    <source>
        <strain evidence="8 9">NSJ-79</strain>
    </source>
</reference>
<dbReference type="SUPFAM" id="SSF55874">
    <property type="entry name" value="ATPase domain of HSP90 chaperone/DNA topoisomerase II/histidine kinase"/>
    <property type="match status" value="1"/>
</dbReference>
<dbReference type="EC" id="2.7.13.3" evidence="2"/>
<feature type="transmembrane region" description="Helical" evidence="6">
    <location>
        <begin position="74"/>
        <end position="98"/>
    </location>
</feature>
<dbReference type="Gene3D" id="1.10.287.130">
    <property type="match status" value="1"/>
</dbReference>
<keyword evidence="6" id="KW-0812">Transmembrane</keyword>
<dbReference type="PROSITE" id="PS50109">
    <property type="entry name" value="HIS_KIN"/>
    <property type="match status" value="1"/>
</dbReference>
<evidence type="ECO:0000313" key="9">
    <source>
        <dbReference type="Proteomes" id="UP000651475"/>
    </source>
</evidence>
<feature type="domain" description="Histidine kinase" evidence="7">
    <location>
        <begin position="127"/>
        <end position="336"/>
    </location>
</feature>